<evidence type="ECO:0000313" key="8">
    <source>
        <dbReference type="Proteomes" id="UP000075901"/>
    </source>
</evidence>
<dbReference type="InterPro" id="IPR014001">
    <property type="entry name" value="Helicase_ATP-bd"/>
</dbReference>
<dbReference type="InterPro" id="IPR050474">
    <property type="entry name" value="Hel308_SKI2-like"/>
</dbReference>
<keyword evidence="5" id="KW-0067">ATP-binding</keyword>
<dbReference type="InterPro" id="IPR011545">
    <property type="entry name" value="DEAD/DEAH_box_helicase_dom"/>
</dbReference>
<organism evidence="7 8">
    <name type="scientific">Anopheles maculatus</name>
    <dbReference type="NCBI Taxonomy" id="74869"/>
    <lineage>
        <taxon>Eukaryota</taxon>
        <taxon>Metazoa</taxon>
        <taxon>Ecdysozoa</taxon>
        <taxon>Arthropoda</taxon>
        <taxon>Hexapoda</taxon>
        <taxon>Insecta</taxon>
        <taxon>Pterygota</taxon>
        <taxon>Neoptera</taxon>
        <taxon>Endopterygota</taxon>
        <taxon>Diptera</taxon>
        <taxon>Nematocera</taxon>
        <taxon>Culicoidea</taxon>
        <taxon>Culicidae</taxon>
        <taxon>Anophelinae</taxon>
        <taxon>Anopheles</taxon>
        <taxon>Anopheles maculatus group</taxon>
    </lineage>
</organism>
<dbReference type="AlphaFoldDB" id="A0A182S6S2"/>
<keyword evidence="2" id="KW-0547">Nucleotide-binding</keyword>
<feature type="domain" description="Helicase ATP-binding" evidence="6">
    <location>
        <begin position="488"/>
        <end position="596"/>
    </location>
</feature>
<dbReference type="GO" id="GO:0005524">
    <property type="term" value="F:ATP binding"/>
    <property type="evidence" value="ECO:0007669"/>
    <property type="project" value="UniProtKB-KW"/>
</dbReference>
<keyword evidence="4" id="KW-0347">Helicase</keyword>
<dbReference type="Proteomes" id="UP000075901">
    <property type="component" value="Unassembled WGS sequence"/>
</dbReference>
<dbReference type="Pfam" id="PF26582">
    <property type="entry name" value="ASCC3_N"/>
    <property type="match status" value="1"/>
</dbReference>
<accession>A0A182S6S2</accession>
<protein>
    <recommendedName>
        <fullName evidence="6">Helicase ATP-binding domain-containing protein</fullName>
    </recommendedName>
</protein>
<dbReference type="EnsemblMetazoa" id="AMAM000796-RA">
    <property type="protein sequence ID" value="AMAM000796-PA"/>
    <property type="gene ID" value="AMAM000796"/>
</dbReference>
<dbReference type="PANTHER" id="PTHR47961:SF13">
    <property type="entry name" value="ACTIVATING SIGNAL COINTEGRATOR 1 COMPLEX SUBUNIT 3"/>
    <property type="match status" value="1"/>
</dbReference>
<evidence type="ECO:0000313" key="7">
    <source>
        <dbReference type="EnsemblMetazoa" id="AMAM000796-PA"/>
    </source>
</evidence>
<evidence type="ECO:0000256" key="2">
    <source>
        <dbReference type="ARBA" id="ARBA00022741"/>
    </source>
</evidence>
<dbReference type="PANTHER" id="PTHR47961">
    <property type="entry name" value="DNA POLYMERASE THETA, PUTATIVE (AFU_ORTHOLOGUE AFUA_1G05260)-RELATED"/>
    <property type="match status" value="1"/>
</dbReference>
<dbReference type="SUPFAM" id="SSF52540">
    <property type="entry name" value="P-loop containing nucleoside triphosphate hydrolases"/>
    <property type="match status" value="1"/>
</dbReference>
<evidence type="ECO:0000256" key="4">
    <source>
        <dbReference type="ARBA" id="ARBA00022806"/>
    </source>
</evidence>
<evidence type="ECO:0000256" key="5">
    <source>
        <dbReference type="ARBA" id="ARBA00022840"/>
    </source>
</evidence>
<keyword evidence="3" id="KW-0378">Hydrolase</keyword>
<dbReference type="GO" id="GO:0004386">
    <property type="term" value="F:helicase activity"/>
    <property type="evidence" value="ECO:0007669"/>
    <property type="project" value="UniProtKB-KW"/>
</dbReference>
<reference evidence="7" key="2">
    <citation type="submission" date="2020-05" db="UniProtKB">
        <authorList>
            <consortium name="EnsemblMetazoa"/>
        </authorList>
    </citation>
    <scope>IDENTIFICATION</scope>
    <source>
        <strain evidence="7">maculatus3</strain>
    </source>
</reference>
<sequence length="596" mass="67320">MTELPRLSRAMRANTDLDMQRNLTLEPKERAAIQLFRKKEVTSGVSWKELKLFVNSNADPKIGGILSKQFRDLWEMSREMVGSEENAELVDEAAILVLRLFLDQKVVMMKHSSKLKKMFGQVPNALINKMCALVYDISSNLTSECREYLEEKEINENGHAEQCWGDDVACSLSLERTEHDHSKLMDLTPTNPLDSEVAQSFTMNYDALQKTAEPVAGSSGTSGAKQQSEKYTRSWLAQQVPPDLVDNLMELLKSAKTNDELQMDLFDFLGVEYLEVISEMLQNRKALIESVKALKQIKVMKKIQQNLEAMQHAPAYLMPVTIQTESQKQMRKQVNKEQKKLKKFLNETAAVEKGDCVEVDPVQLRLNYQKSLMLAAQMPQMMMEKIKARGVLPISKPPAKQVKYPNVYDSYSEARQHVGFIAGNKIVLPENVERTDSKLYEEVKIPATDPPPLSIGSNRIKVSSLDEIGQIAFKGCDELNRIQSVVYSAAYNSNENLLVCAPTGAGKTNVAMLTIVYTIRQFVDQGVIHRDQFKIVYVAPMKALAAEMTSNFGRRLQPLGISVRELTGDMQLTKAELQQTQMIVTTPEKWDVVTRK</sequence>
<dbReference type="VEuPathDB" id="VectorBase:AMAM000796"/>
<dbReference type="Gene3D" id="3.40.50.300">
    <property type="entry name" value="P-loop containing nucleotide triphosphate hydrolases"/>
    <property type="match status" value="1"/>
</dbReference>
<evidence type="ECO:0000256" key="1">
    <source>
        <dbReference type="ARBA" id="ARBA00022737"/>
    </source>
</evidence>
<dbReference type="FunFam" id="3.40.50.300:FF:003287">
    <property type="entry name" value="U5 small nuclear ribonucleoprotein 200 kDa helicase"/>
    <property type="match status" value="1"/>
</dbReference>
<reference evidence="8" key="1">
    <citation type="submission" date="2013-09" db="EMBL/GenBank/DDBJ databases">
        <title>The Genome Sequence of Anopheles maculatus species B.</title>
        <authorList>
            <consortium name="The Broad Institute Genomics Platform"/>
            <person name="Neafsey D.E."/>
            <person name="Besansky N."/>
            <person name="Howell P."/>
            <person name="Walton C."/>
            <person name="Young S.K."/>
            <person name="Zeng Q."/>
            <person name="Gargeya S."/>
            <person name="Fitzgerald M."/>
            <person name="Haas B."/>
            <person name="Abouelleil A."/>
            <person name="Allen A.W."/>
            <person name="Alvarado L."/>
            <person name="Arachchi H.M."/>
            <person name="Berlin A.M."/>
            <person name="Chapman S.B."/>
            <person name="Gainer-Dewar J."/>
            <person name="Goldberg J."/>
            <person name="Griggs A."/>
            <person name="Gujja S."/>
            <person name="Hansen M."/>
            <person name="Howarth C."/>
            <person name="Imamovic A."/>
            <person name="Ireland A."/>
            <person name="Larimer J."/>
            <person name="McCowan C."/>
            <person name="Murphy C."/>
            <person name="Pearson M."/>
            <person name="Poon T.W."/>
            <person name="Priest M."/>
            <person name="Roberts A."/>
            <person name="Saif S."/>
            <person name="Shea T."/>
            <person name="Sisk P."/>
            <person name="Sykes S."/>
            <person name="Wortman J."/>
            <person name="Nusbaum C."/>
            <person name="Birren B."/>
        </authorList>
    </citation>
    <scope>NUCLEOTIDE SEQUENCE [LARGE SCALE GENOMIC DNA]</scope>
    <source>
        <strain evidence="8">maculatus3</strain>
    </source>
</reference>
<dbReference type="InterPro" id="IPR058856">
    <property type="entry name" value="ASCC3_N"/>
</dbReference>
<proteinExistence type="predicted"/>
<evidence type="ECO:0000259" key="6">
    <source>
        <dbReference type="PROSITE" id="PS51192"/>
    </source>
</evidence>
<name>A0A182S6S2_9DIPT</name>
<keyword evidence="1" id="KW-0677">Repeat</keyword>
<keyword evidence="8" id="KW-1185">Reference proteome</keyword>
<dbReference type="GO" id="GO:0003676">
    <property type="term" value="F:nucleic acid binding"/>
    <property type="evidence" value="ECO:0007669"/>
    <property type="project" value="InterPro"/>
</dbReference>
<evidence type="ECO:0000256" key="3">
    <source>
        <dbReference type="ARBA" id="ARBA00022801"/>
    </source>
</evidence>
<dbReference type="InterPro" id="IPR027417">
    <property type="entry name" value="P-loop_NTPase"/>
</dbReference>
<dbReference type="PROSITE" id="PS51192">
    <property type="entry name" value="HELICASE_ATP_BIND_1"/>
    <property type="match status" value="1"/>
</dbReference>
<dbReference type="GO" id="GO:0016787">
    <property type="term" value="F:hydrolase activity"/>
    <property type="evidence" value="ECO:0007669"/>
    <property type="project" value="UniProtKB-KW"/>
</dbReference>
<dbReference type="Pfam" id="PF00270">
    <property type="entry name" value="DEAD"/>
    <property type="match status" value="1"/>
</dbReference>